<keyword evidence="3 9" id="KW-0547">Nucleotide-binding</keyword>
<comment type="catalytic activity">
    <reaction evidence="8 9">
        <text>UMP + ATP = UDP + ADP</text>
        <dbReference type="Rhea" id="RHEA:24400"/>
        <dbReference type="ChEBI" id="CHEBI:30616"/>
        <dbReference type="ChEBI" id="CHEBI:57865"/>
        <dbReference type="ChEBI" id="CHEBI:58223"/>
        <dbReference type="ChEBI" id="CHEBI:456216"/>
        <dbReference type="EC" id="2.7.4.14"/>
    </reaction>
</comment>
<evidence type="ECO:0000256" key="7">
    <source>
        <dbReference type="ARBA" id="ARBA00023242"/>
    </source>
</evidence>
<proteinExistence type="inferred from homology"/>
<feature type="binding site" evidence="9">
    <location>
        <position position="150"/>
    </location>
    <ligand>
        <name>a ribonucleoside 5'-phosphate</name>
        <dbReference type="ChEBI" id="CHEBI:58043"/>
    </ligand>
</feature>
<feature type="binding site" evidence="9">
    <location>
        <begin position="27"/>
        <end position="32"/>
    </location>
    <ligand>
        <name>ATP</name>
        <dbReference type="ChEBI" id="CHEBI:30616"/>
    </ligand>
</feature>
<keyword evidence="1 9" id="KW-0963">Cytoplasm</keyword>
<dbReference type="InterPro" id="IPR027417">
    <property type="entry name" value="P-loop_NTPase"/>
</dbReference>
<feature type="binding site" evidence="9">
    <location>
        <position position="109"/>
    </location>
    <ligand>
        <name>CMP</name>
        <dbReference type="ChEBI" id="CHEBI:60377"/>
    </ligand>
</feature>
<dbReference type="EC" id="2.7.4.14" evidence="9"/>
<dbReference type="InterPro" id="IPR006266">
    <property type="entry name" value="UMP_CMP_kinase"/>
</dbReference>
<reference evidence="10" key="1">
    <citation type="submission" date="2020-03" db="EMBL/GenBank/DDBJ databases">
        <title>Transcriptomic Profiling of the Digestive Tract of the Rat Flea, Xenopsylla cheopis, Following Blood Feeding and Infection with Yersinia pestis.</title>
        <authorList>
            <person name="Bland D.M."/>
            <person name="Martens C.A."/>
            <person name="Virtaneva K."/>
            <person name="Kanakabandi K."/>
            <person name="Long D."/>
            <person name="Rosenke R."/>
            <person name="Saturday G.A."/>
            <person name="Hoyt F.H."/>
            <person name="Bruno D.P."/>
            <person name="Ribeiro J.M.C."/>
            <person name="Hinnebusch J."/>
        </authorList>
    </citation>
    <scope>NUCLEOTIDE SEQUENCE</scope>
</reference>
<feature type="binding site" evidence="9">
    <location>
        <begin position="102"/>
        <end position="105"/>
    </location>
    <ligand>
        <name>a ribonucleoside 5'-phosphate</name>
        <dbReference type="ChEBI" id="CHEBI:58043"/>
    </ligand>
</feature>
<dbReference type="GO" id="GO:0005737">
    <property type="term" value="C:cytoplasm"/>
    <property type="evidence" value="ECO:0007669"/>
    <property type="project" value="UniProtKB-SubCell"/>
</dbReference>
<sequence>MSQRVIGVLEKAVKMLPQVVFVLGGPGSGKGTQCQKIANEFGFVHLSAGELLRQARCDENAPHREIIDDCIVTGKIVPVAVTCSLLEEAMKKSGKSKFLIDGFPRNYDNLEGWNASMSDKVKLLFVLFFECSEEVCTQRCLARGNAGSGRTDDNLESLKKRFETHMNHTMPIINHYEKMNLVHRINAMNSVDEIFNNVKTVIQKTLAESGDF</sequence>
<feature type="binding site" evidence="9">
    <location>
        <position position="53"/>
    </location>
    <ligand>
        <name>a ribonucleoside 5'-phosphate</name>
        <dbReference type="ChEBI" id="CHEBI:58043"/>
    </ligand>
</feature>
<evidence type="ECO:0000256" key="2">
    <source>
        <dbReference type="ARBA" id="ARBA00022679"/>
    </source>
</evidence>
<comment type="cofactor">
    <cofactor evidence="9">
        <name>Mg(2+)</name>
        <dbReference type="ChEBI" id="CHEBI:18420"/>
    </cofactor>
    <text evidence="9">Binds 1 Mg(2+) ion per monomer.</text>
</comment>
<feature type="binding site" evidence="9">
    <location>
        <position position="143"/>
    </location>
    <ligand>
        <name>ATP</name>
        <dbReference type="ChEBI" id="CHEBI:30616"/>
    </ligand>
</feature>
<feature type="binding site" evidence="9">
    <location>
        <position position="161"/>
    </location>
    <ligand>
        <name>a ribonucleoside 5'-phosphate</name>
        <dbReference type="ChEBI" id="CHEBI:58043"/>
    </ligand>
</feature>
<evidence type="ECO:0000256" key="6">
    <source>
        <dbReference type="ARBA" id="ARBA00022975"/>
    </source>
</evidence>
<evidence type="ECO:0000256" key="3">
    <source>
        <dbReference type="ARBA" id="ARBA00022741"/>
    </source>
</evidence>
<comment type="subcellular location">
    <subcellularLocation>
        <location evidence="9">Cytoplasm</location>
    </subcellularLocation>
    <subcellularLocation>
        <location evidence="9">Nucleus</location>
    </subcellularLocation>
</comment>
<dbReference type="GO" id="GO:0050145">
    <property type="term" value="F:nucleoside monophosphate kinase activity"/>
    <property type="evidence" value="ECO:0007669"/>
    <property type="project" value="UniProtKB-ARBA"/>
</dbReference>
<keyword evidence="6 9" id="KW-0665">Pyrimidine biosynthesis</keyword>
<evidence type="ECO:0000256" key="5">
    <source>
        <dbReference type="ARBA" id="ARBA00022840"/>
    </source>
</evidence>
<comment type="function">
    <text evidence="9">Catalyzes the phosphorylation of pyrimidine nucleoside monophosphates at the expense of ATP. Plays an important role in de novo pyrimidine nucleotide biosynthesis. Has preference for UMP and CMP as phosphate acceptors.</text>
</comment>
<dbReference type="HAMAP" id="MF_03172">
    <property type="entry name" value="Adenylate_kinase_UMP_CMP_kin"/>
    <property type="match status" value="1"/>
</dbReference>
<evidence type="ECO:0000256" key="8">
    <source>
        <dbReference type="ARBA" id="ARBA00048116"/>
    </source>
</evidence>
<comment type="caution">
    <text evidence="9">Lacks conserved residue(s) required for the propagation of feature annotation.</text>
</comment>
<evidence type="ECO:0000256" key="9">
    <source>
        <dbReference type="HAMAP-Rule" id="MF_03172"/>
    </source>
</evidence>
<keyword evidence="4 9" id="KW-0418">Kinase</keyword>
<feature type="binding site" evidence="9">
    <location>
        <begin position="75"/>
        <end position="77"/>
    </location>
    <ligand>
        <name>a ribonucleoside 5'-phosphate</name>
        <dbReference type="ChEBI" id="CHEBI:58043"/>
    </ligand>
</feature>
<evidence type="ECO:0000256" key="4">
    <source>
        <dbReference type="ARBA" id="ARBA00022777"/>
    </source>
</evidence>
<evidence type="ECO:0000256" key="1">
    <source>
        <dbReference type="ARBA" id="ARBA00022490"/>
    </source>
</evidence>
<dbReference type="GO" id="GO:0005524">
    <property type="term" value="F:ATP binding"/>
    <property type="evidence" value="ECO:0007669"/>
    <property type="project" value="UniProtKB-KW"/>
</dbReference>
<keyword evidence="5 9" id="KW-0067">ATP-binding</keyword>
<dbReference type="Pfam" id="PF00406">
    <property type="entry name" value="ADK"/>
    <property type="match status" value="1"/>
</dbReference>
<dbReference type="SUPFAM" id="SSF52540">
    <property type="entry name" value="P-loop containing nucleoside triphosphate hydrolases"/>
    <property type="match status" value="1"/>
</dbReference>
<dbReference type="PROSITE" id="PS00113">
    <property type="entry name" value="ADENYLATE_KINASE"/>
    <property type="match status" value="1"/>
</dbReference>
<comment type="catalytic activity">
    <reaction evidence="9">
        <text>dCMP + ATP = dCDP + ADP</text>
        <dbReference type="Rhea" id="RHEA:25094"/>
        <dbReference type="ChEBI" id="CHEBI:30616"/>
        <dbReference type="ChEBI" id="CHEBI:57566"/>
        <dbReference type="ChEBI" id="CHEBI:58593"/>
        <dbReference type="ChEBI" id="CHEBI:456216"/>
        <dbReference type="EC" id="2.7.4.14"/>
    </reaction>
</comment>
<dbReference type="AlphaFoldDB" id="A0A6M2DY03"/>
<name>A0A6M2DY03_XENCH</name>
<dbReference type="Gene3D" id="3.40.50.300">
    <property type="entry name" value="P-loop containing nucleotide triphosphate hydrolases"/>
    <property type="match status" value="1"/>
</dbReference>
<dbReference type="CDD" id="cd01428">
    <property type="entry name" value="ADK"/>
    <property type="match status" value="1"/>
</dbReference>
<feature type="region of interest" description="NMPbind" evidence="9">
    <location>
        <begin position="47"/>
        <end position="77"/>
    </location>
</feature>
<dbReference type="GO" id="GO:0006221">
    <property type="term" value="P:pyrimidine nucleotide biosynthetic process"/>
    <property type="evidence" value="ECO:0007669"/>
    <property type="project" value="UniProtKB-UniRule"/>
</dbReference>
<dbReference type="HAMAP" id="MF_00235">
    <property type="entry name" value="Adenylate_kinase_Adk"/>
    <property type="match status" value="1"/>
</dbReference>
<comment type="domain">
    <text evidence="9">Consists of three domains, a large central CORE domain and two small peripheral domains, NMPbind and LID, which undergo movements during catalysis. The LID domain closes over the site of phosphoryl transfer upon ATP binding. Assembling and dissambling the active center during each catalytic cycle provides an effective means to prevent ATP hydrolysis.</text>
</comment>
<dbReference type="PRINTS" id="PR00094">
    <property type="entry name" value="ADENYLTKNASE"/>
</dbReference>
<dbReference type="EMBL" id="GIIL01005721">
    <property type="protein sequence ID" value="NOV49447.1"/>
    <property type="molecule type" value="Transcribed_RNA"/>
</dbReference>
<comment type="similarity">
    <text evidence="9">Belongs to the adenylate kinase family. UMP-CMP kinase subfamily.</text>
</comment>
<evidence type="ECO:0000313" key="10">
    <source>
        <dbReference type="EMBL" id="NOV49447.1"/>
    </source>
</evidence>
<keyword evidence="2 9" id="KW-0808">Transferase</keyword>
<accession>A0A6M2DY03</accession>
<dbReference type="InterPro" id="IPR000850">
    <property type="entry name" value="Adenylat/UMP-CMP_kin"/>
</dbReference>
<organism evidence="10">
    <name type="scientific">Xenopsylla cheopis</name>
    <name type="common">Oriental rat flea</name>
    <name type="synonym">Pulex cheopis</name>
    <dbReference type="NCBI Taxonomy" id="163159"/>
    <lineage>
        <taxon>Eukaryota</taxon>
        <taxon>Metazoa</taxon>
        <taxon>Ecdysozoa</taxon>
        <taxon>Arthropoda</taxon>
        <taxon>Hexapoda</taxon>
        <taxon>Insecta</taxon>
        <taxon>Pterygota</taxon>
        <taxon>Neoptera</taxon>
        <taxon>Endopterygota</taxon>
        <taxon>Siphonaptera</taxon>
        <taxon>Pulicidae</taxon>
        <taxon>Xenopsyllinae</taxon>
        <taxon>Xenopsylla</taxon>
    </lineage>
</organism>
<dbReference type="FunFam" id="3.40.50.300:FF:000315">
    <property type="entry name" value="Adenylate kinase 1"/>
    <property type="match status" value="1"/>
</dbReference>
<feature type="binding site" evidence="9">
    <location>
        <position position="189"/>
    </location>
    <ligand>
        <name>ATP</name>
        <dbReference type="ChEBI" id="CHEBI:30616"/>
    </ligand>
</feature>
<dbReference type="InterPro" id="IPR033690">
    <property type="entry name" value="Adenylat_kinase_CS"/>
</dbReference>
<dbReference type="NCBIfam" id="TIGR01359">
    <property type="entry name" value="UMP_CMP_kin_fam"/>
    <property type="match status" value="1"/>
</dbReference>
<keyword evidence="7 9" id="KW-0539">Nucleus</keyword>
<comment type="catalytic activity">
    <reaction evidence="9">
        <text>CMP + ATP = CDP + ADP</text>
        <dbReference type="Rhea" id="RHEA:11600"/>
        <dbReference type="ChEBI" id="CHEBI:30616"/>
        <dbReference type="ChEBI" id="CHEBI:58069"/>
        <dbReference type="ChEBI" id="CHEBI:60377"/>
        <dbReference type="ChEBI" id="CHEBI:456216"/>
        <dbReference type="EC" id="2.7.4.14"/>
    </reaction>
</comment>
<dbReference type="GO" id="GO:0006207">
    <property type="term" value="P:'de novo' pyrimidine nucleobase biosynthetic process"/>
    <property type="evidence" value="ECO:0007669"/>
    <property type="project" value="InterPro"/>
</dbReference>
<comment type="subunit">
    <text evidence="9">Monomer.</text>
</comment>
<protein>
    <recommendedName>
        <fullName evidence="9">UMP-CMP kinase</fullName>
        <ecNumber evidence="9">2.7.4.14</ecNumber>
    </recommendedName>
    <alternativeName>
        <fullName evidence="9">Deoxycytidylate kinase</fullName>
        <shortName evidence="9">CK</shortName>
        <shortName evidence="9">dCMP kinase</shortName>
    </alternativeName>
    <alternativeName>
        <fullName evidence="9">Uridine monophosphate/cytidine monophosphate kinase</fullName>
        <shortName evidence="9">UMP/CMP kinase</shortName>
        <shortName evidence="9">UMP/CMPK</shortName>
    </alternativeName>
</protein>
<dbReference type="GO" id="GO:0005634">
    <property type="term" value="C:nucleus"/>
    <property type="evidence" value="ECO:0007669"/>
    <property type="project" value="UniProtKB-SubCell"/>
</dbReference>
<dbReference type="PANTHER" id="PTHR23359">
    <property type="entry name" value="NUCLEOTIDE KINASE"/>
    <property type="match status" value="1"/>
</dbReference>